<accession>R7TLN3</accession>
<reference evidence="3 5" key="2">
    <citation type="journal article" date="2013" name="Nature">
        <title>Insights into bilaterian evolution from three spiralian genomes.</title>
        <authorList>
            <person name="Simakov O."/>
            <person name="Marletaz F."/>
            <person name="Cho S.J."/>
            <person name="Edsinger-Gonzales E."/>
            <person name="Havlak P."/>
            <person name="Hellsten U."/>
            <person name="Kuo D.H."/>
            <person name="Larsson T."/>
            <person name="Lv J."/>
            <person name="Arendt D."/>
            <person name="Savage R."/>
            <person name="Osoegawa K."/>
            <person name="de Jong P."/>
            <person name="Grimwood J."/>
            <person name="Chapman J.A."/>
            <person name="Shapiro H."/>
            <person name="Aerts A."/>
            <person name="Otillar R.P."/>
            <person name="Terry A.Y."/>
            <person name="Boore J.L."/>
            <person name="Grigoriev I.V."/>
            <person name="Lindberg D.R."/>
            <person name="Seaver E.C."/>
            <person name="Weisblat D.A."/>
            <person name="Putnam N.H."/>
            <person name="Rokhsar D.S."/>
        </authorList>
    </citation>
    <scope>NUCLEOTIDE SEQUENCE</scope>
    <source>
        <strain evidence="3 5">I ESC-2004</strain>
    </source>
</reference>
<evidence type="ECO:0000259" key="2">
    <source>
        <dbReference type="PROSITE" id="PS51406"/>
    </source>
</evidence>
<dbReference type="InterPro" id="IPR020837">
    <property type="entry name" value="Fibrinogen_CS"/>
</dbReference>
<dbReference type="OMA" id="DTHETAH"/>
<dbReference type="PANTHER" id="PTHR19143:SF458">
    <property type="entry name" value="FIBRINOGEN C-TERMINAL DOMAIN-CONTAINING PROTEIN-RELATED"/>
    <property type="match status" value="1"/>
</dbReference>
<dbReference type="AlphaFoldDB" id="R7TLN3"/>
<reference evidence="5" key="1">
    <citation type="submission" date="2012-12" db="EMBL/GenBank/DDBJ databases">
        <authorList>
            <person name="Hellsten U."/>
            <person name="Grimwood J."/>
            <person name="Chapman J.A."/>
            <person name="Shapiro H."/>
            <person name="Aerts A."/>
            <person name="Otillar R.P."/>
            <person name="Terry A.Y."/>
            <person name="Boore J.L."/>
            <person name="Simakov O."/>
            <person name="Marletaz F."/>
            <person name="Cho S.-J."/>
            <person name="Edsinger-Gonzales E."/>
            <person name="Havlak P."/>
            <person name="Kuo D.-H."/>
            <person name="Larsson T."/>
            <person name="Lv J."/>
            <person name="Arendt D."/>
            <person name="Savage R."/>
            <person name="Osoegawa K."/>
            <person name="de Jong P."/>
            <person name="Lindberg D.R."/>
            <person name="Seaver E.C."/>
            <person name="Weisblat D.A."/>
            <person name="Putnam N.H."/>
            <person name="Grigoriev I.V."/>
            <person name="Rokhsar D.S."/>
        </authorList>
    </citation>
    <scope>NUCLEOTIDE SEQUENCE</scope>
    <source>
        <strain evidence="5">I ESC-2004</strain>
    </source>
</reference>
<keyword evidence="1" id="KW-1015">Disulfide bond</keyword>
<dbReference type="InterPro" id="IPR036056">
    <property type="entry name" value="Fibrinogen-like_C"/>
</dbReference>
<gene>
    <name evidence="3" type="ORF">CAPTEDRAFT_197507</name>
</gene>
<dbReference type="Pfam" id="PF00147">
    <property type="entry name" value="Fibrinogen_C"/>
    <property type="match status" value="1"/>
</dbReference>
<reference evidence="4" key="3">
    <citation type="submission" date="2015-06" db="UniProtKB">
        <authorList>
            <consortium name="EnsemblMetazoa"/>
        </authorList>
    </citation>
    <scope>IDENTIFICATION</scope>
</reference>
<evidence type="ECO:0000313" key="4">
    <source>
        <dbReference type="EnsemblMetazoa" id="CapteP197507"/>
    </source>
</evidence>
<dbReference type="EnsemblMetazoa" id="CapteT197507">
    <property type="protein sequence ID" value="CapteP197507"/>
    <property type="gene ID" value="CapteG197507"/>
</dbReference>
<dbReference type="Gene3D" id="3.90.215.10">
    <property type="entry name" value="Gamma Fibrinogen, chain A, domain 1"/>
    <property type="match status" value="1"/>
</dbReference>
<dbReference type="EMBL" id="KB309435">
    <property type="protein sequence ID" value="ELT94412.1"/>
    <property type="molecule type" value="Genomic_DNA"/>
</dbReference>
<name>R7TLN3_CAPTE</name>
<feature type="domain" description="Fibrinogen C-terminal" evidence="2">
    <location>
        <begin position="1"/>
        <end position="175"/>
    </location>
</feature>
<organism evidence="3">
    <name type="scientific">Capitella teleta</name>
    <name type="common">Polychaete worm</name>
    <dbReference type="NCBI Taxonomy" id="283909"/>
    <lineage>
        <taxon>Eukaryota</taxon>
        <taxon>Metazoa</taxon>
        <taxon>Spiralia</taxon>
        <taxon>Lophotrochozoa</taxon>
        <taxon>Annelida</taxon>
        <taxon>Polychaeta</taxon>
        <taxon>Sedentaria</taxon>
        <taxon>Scolecida</taxon>
        <taxon>Capitellidae</taxon>
        <taxon>Capitella</taxon>
    </lineage>
</organism>
<dbReference type="STRING" id="283909.R7TLN3"/>
<dbReference type="GO" id="GO:0005615">
    <property type="term" value="C:extracellular space"/>
    <property type="evidence" value="ECO:0007669"/>
    <property type="project" value="TreeGrafter"/>
</dbReference>
<dbReference type="InterPro" id="IPR014716">
    <property type="entry name" value="Fibrinogen_a/b/g_C_1"/>
</dbReference>
<dbReference type="PANTHER" id="PTHR19143">
    <property type="entry name" value="FIBRINOGEN/TENASCIN/ANGIOPOEITIN"/>
    <property type="match status" value="1"/>
</dbReference>
<proteinExistence type="predicted"/>
<evidence type="ECO:0000313" key="5">
    <source>
        <dbReference type="Proteomes" id="UP000014760"/>
    </source>
</evidence>
<dbReference type="EMBL" id="AMQN01012300">
    <property type="status" value="NOT_ANNOTATED_CDS"/>
    <property type="molecule type" value="Genomic_DNA"/>
</dbReference>
<dbReference type="PROSITE" id="PS00514">
    <property type="entry name" value="FIBRINOGEN_C_1"/>
    <property type="match status" value="1"/>
</dbReference>
<evidence type="ECO:0000313" key="3">
    <source>
        <dbReference type="EMBL" id="ELT94412.1"/>
    </source>
</evidence>
<dbReference type="EMBL" id="AMQN01012301">
    <property type="status" value="NOT_ANNOTATED_CDS"/>
    <property type="molecule type" value="Genomic_DNA"/>
</dbReference>
<sequence>MLTDGGGWLRRKDGSQDFYRNWTEYAAGFGDMNGEFWLGNRNLHALTSAQQYEARIDLRDSGESRFAKFATFSVGSEAEGFRLSIGGYSGNAGDSMARHNGQQFSTRGADNDIHLSINCADLYKGGWWYFNCHSANLNGLYLNGPFVGDSRGVVWSSWKDYRYSLQFTEMKMRPL</sequence>
<dbReference type="HOGENOM" id="CLU_038628_6_2_1"/>
<keyword evidence="5" id="KW-1185">Reference proteome</keyword>
<dbReference type="SMART" id="SM00186">
    <property type="entry name" value="FBG"/>
    <property type="match status" value="1"/>
</dbReference>
<dbReference type="PROSITE" id="PS51406">
    <property type="entry name" value="FIBRINOGEN_C_2"/>
    <property type="match status" value="1"/>
</dbReference>
<dbReference type="FunCoup" id="R7TLN3">
    <property type="interactions" value="28"/>
</dbReference>
<dbReference type="Proteomes" id="UP000014760">
    <property type="component" value="Unassembled WGS sequence"/>
</dbReference>
<dbReference type="InterPro" id="IPR050373">
    <property type="entry name" value="Fibrinogen_C-term_domain"/>
</dbReference>
<dbReference type="OrthoDB" id="6273946at2759"/>
<dbReference type="CDD" id="cd00087">
    <property type="entry name" value="FReD"/>
    <property type="match status" value="1"/>
</dbReference>
<dbReference type="InterPro" id="IPR002181">
    <property type="entry name" value="Fibrinogen_a/b/g_C_dom"/>
</dbReference>
<dbReference type="SUPFAM" id="SSF56496">
    <property type="entry name" value="Fibrinogen C-terminal domain-like"/>
    <property type="match status" value="1"/>
</dbReference>
<protein>
    <recommendedName>
        <fullName evidence="2">Fibrinogen C-terminal domain-containing protein</fullName>
    </recommendedName>
</protein>
<evidence type="ECO:0000256" key="1">
    <source>
        <dbReference type="ARBA" id="ARBA00023157"/>
    </source>
</evidence>